<comment type="caution">
    <text evidence="3">The sequence shown here is derived from an EMBL/GenBank/DDBJ whole genome shotgun (WGS) entry which is preliminary data.</text>
</comment>
<name>A0A7J8NXY0_GOSRA</name>
<protein>
    <recommendedName>
        <fullName evidence="2">RRM domain-containing protein</fullName>
    </recommendedName>
</protein>
<proteinExistence type="predicted"/>
<dbReference type="EMBL" id="JABEZZ010000003">
    <property type="protein sequence ID" value="MBA0581756.1"/>
    <property type="molecule type" value="Genomic_DNA"/>
</dbReference>
<feature type="transmembrane region" description="Helical" evidence="1">
    <location>
        <begin position="81"/>
        <end position="102"/>
    </location>
</feature>
<accession>A0A7J8NXY0</accession>
<dbReference type="Pfam" id="PF00076">
    <property type="entry name" value="RRM_1"/>
    <property type="match status" value="1"/>
</dbReference>
<dbReference type="InterPro" id="IPR000504">
    <property type="entry name" value="RRM_dom"/>
</dbReference>
<evidence type="ECO:0000313" key="4">
    <source>
        <dbReference type="Proteomes" id="UP000593578"/>
    </source>
</evidence>
<gene>
    <name evidence="3" type="ORF">Gorai_023927</name>
</gene>
<feature type="non-terminal residue" evidence="3">
    <location>
        <position position="1"/>
    </location>
</feature>
<evidence type="ECO:0000313" key="3">
    <source>
        <dbReference type="EMBL" id="MBA0581756.1"/>
    </source>
</evidence>
<dbReference type="InterPro" id="IPR035979">
    <property type="entry name" value="RBD_domain_sf"/>
</dbReference>
<dbReference type="GO" id="GO:0003723">
    <property type="term" value="F:RNA binding"/>
    <property type="evidence" value="ECO:0007669"/>
    <property type="project" value="InterPro"/>
</dbReference>
<evidence type="ECO:0000256" key="1">
    <source>
        <dbReference type="SAM" id="Phobius"/>
    </source>
</evidence>
<evidence type="ECO:0000259" key="2">
    <source>
        <dbReference type="Pfam" id="PF00076"/>
    </source>
</evidence>
<dbReference type="AlphaFoldDB" id="A0A7J8NXY0"/>
<dbReference type="Proteomes" id="UP000593578">
    <property type="component" value="Unassembled WGS sequence"/>
</dbReference>
<reference evidence="3 4" key="1">
    <citation type="journal article" date="2019" name="Genome Biol. Evol.">
        <title>Insights into the evolution of the New World diploid cottons (Gossypium, subgenus Houzingenia) based on genome sequencing.</title>
        <authorList>
            <person name="Grover C.E."/>
            <person name="Arick M.A. 2nd"/>
            <person name="Thrash A."/>
            <person name="Conover J.L."/>
            <person name="Sanders W.S."/>
            <person name="Peterson D.G."/>
            <person name="Frelichowski J.E."/>
            <person name="Scheffler J.A."/>
            <person name="Scheffler B.E."/>
            <person name="Wendel J.F."/>
        </authorList>
    </citation>
    <scope>NUCLEOTIDE SEQUENCE [LARGE SCALE GENOMIC DNA]</scope>
    <source>
        <strain evidence="3">8</strain>
        <tissue evidence="3">Leaf</tissue>
    </source>
</reference>
<dbReference type="InterPro" id="IPR012677">
    <property type="entry name" value="Nucleotide-bd_a/b_plait_sf"/>
</dbReference>
<organism evidence="3 4">
    <name type="scientific">Gossypium raimondii</name>
    <name type="common">Peruvian cotton</name>
    <name type="synonym">Gossypium klotzschianum subsp. raimondii</name>
    <dbReference type="NCBI Taxonomy" id="29730"/>
    <lineage>
        <taxon>Eukaryota</taxon>
        <taxon>Viridiplantae</taxon>
        <taxon>Streptophyta</taxon>
        <taxon>Embryophyta</taxon>
        <taxon>Tracheophyta</taxon>
        <taxon>Spermatophyta</taxon>
        <taxon>Magnoliopsida</taxon>
        <taxon>eudicotyledons</taxon>
        <taxon>Gunneridae</taxon>
        <taxon>Pentapetalae</taxon>
        <taxon>rosids</taxon>
        <taxon>malvids</taxon>
        <taxon>Malvales</taxon>
        <taxon>Malvaceae</taxon>
        <taxon>Malvoideae</taxon>
        <taxon>Gossypium</taxon>
    </lineage>
</organism>
<keyword evidence="1" id="KW-1133">Transmembrane helix</keyword>
<keyword evidence="1" id="KW-0812">Transmembrane</keyword>
<feature type="domain" description="RRM" evidence="2">
    <location>
        <begin position="100"/>
        <end position="146"/>
    </location>
</feature>
<dbReference type="Gene3D" id="3.30.70.330">
    <property type="match status" value="1"/>
</dbReference>
<keyword evidence="1" id="KW-0472">Membrane</keyword>
<sequence length="151" mass="17148">VGSGSPTHYPDRSYQTIEYEANRKRTIRGPPPLTSAVRPAAADQHHHCFPSVLPPPAATVTESSSGLSSWSPTYLNRMPSLAFYLPMISTMYCVRGMVAVFVNNLSARMHWRWLWKLFQYHGRVVDVFILSRKSGSGKKYYFIGYAFFHDA</sequence>
<dbReference type="SUPFAM" id="SSF54928">
    <property type="entry name" value="RNA-binding domain, RBD"/>
    <property type="match status" value="1"/>
</dbReference>
<dbReference type="CDD" id="cd00590">
    <property type="entry name" value="RRM_SF"/>
    <property type="match status" value="1"/>
</dbReference>